<gene>
    <name evidence="3" type="ORF">CTA1_11335</name>
</gene>
<dbReference type="STRING" id="1306861.A0A4U6X918"/>
<feature type="chain" id="PRO_5020828771" evidence="2">
    <location>
        <begin position="20"/>
        <end position="307"/>
    </location>
</feature>
<comment type="caution">
    <text evidence="3">The sequence shown here is derived from an EMBL/GenBank/DDBJ whole genome shotgun (WGS) entry which is preliminary data.</text>
</comment>
<organism evidence="3 4">
    <name type="scientific">Colletotrichum tanaceti</name>
    <dbReference type="NCBI Taxonomy" id="1306861"/>
    <lineage>
        <taxon>Eukaryota</taxon>
        <taxon>Fungi</taxon>
        <taxon>Dikarya</taxon>
        <taxon>Ascomycota</taxon>
        <taxon>Pezizomycotina</taxon>
        <taxon>Sordariomycetes</taxon>
        <taxon>Hypocreomycetidae</taxon>
        <taxon>Glomerellales</taxon>
        <taxon>Glomerellaceae</taxon>
        <taxon>Colletotrichum</taxon>
        <taxon>Colletotrichum destructivum species complex</taxon>
    </lineage>
</organism>
<evidence type="ECO:0000256" key="2">
    <source>
        <dbReference type="SAM" id="SignalP"/>
    </source>
</evidence>
<accession>A0A4U6X918</accession>
<proteinExistence type="predicted"/>
<reference evidence="3 4" key="1">
    <citation type="journal article" date="2019" name="PLoS ONE">
        <title>Comparative genome analysis indicates high evolutionary potential of pathogenicity genes in Colletotrichum tanaceti.</title>
        <authorList>
            <person name="Lelwala R.V."/>
            <person name="Korhonen P.K."/>
            <person name="Young N.D."/>
            <person name="Scott J.B."/>
            <person name="Ades P.A."/>
            <person name="Gasser R.B."/>
            <person name="Taylor P.W.J."/>
        </authorList>
    </citation>
    <scope>NUCLEOTIDE SEQUENCE [LARGE SCALE GENOMIC DNA]</scope>
    <source>
        <strain evidence="3">BRIP57314</strain>
    </source>
</reference>
<name>A0A4U6X918_9PEZI</name>
<sequence>MLPHFKILLVFLVPWVATTQEHQAPDTNQLCSPETCGDAGRTGVDTGDRRLGRRGRYTPEPSRYPPRSYWFGPEHYNGDVDGFFRSMVAQRIEDPHARLVVPMRHPYNVTERIHATFHRNMARPLSLAMYGLAGGTGLILMSPQLVYMAYVPEELFYGILELFIDFTLKELENGDGKRENWFGLSHHKFHSLWFEADTDVIGVVPKAQDSDDFLYPDHMLELENMIRRVLGVKTEWVGYTPEREGDKWYRDDRFCQRAGGKVLAQYQPSNPSRTLPPLREQARVRVWIEGKLRREIAWEANNLQRLL</sequence>
<dbReference type="Proteomes" id="UP000310108">
    <property type="component" value="Unassembled WGS sequence"/>
</dbReference>
<dbReference type="EMBL" id="PJEX01000262">
    <property type="protein sequence ID" value="TKW52078.1"/>
    <property type="molecule type" value="Genomic_DNA"/>
</dbReference>
<feature type="region of interest" description="Disordered" evidence="1">
    <location>
        <begin position="26"/>
        <end position="60"/>
    </location>
</feature>
<evidence type="ECO:0000313" key="4">
    <source>
        <dbReference type="Proteomes" id="UP000310108"/>
    </source>
</evidence>
<keyword evidence="2" id="KW-0732">Signal</keyword>
<evidence type="ECO:0000313" key="3">
    <source>
        <dbReference type="EMBL" id="TKW52078.1"/>
    </source>
</evidence>
<feature type="signal peptide" evidence="2">
    <location>
        <begin position="1"/>
        <end position="19"/>
    </location>
</feature>
<protein>
    <submittedName>
        <fullName evidence="3">Uncharacterized protein</fullName>
    </submittedName>
</protein>
<evidence type="ECO:0000256" key="1">
    <source>
        <dbReference type="SAM" id="MobiDB-lite"/>
    </source>
</evidence>
<keyword evidence="4" id="KW-1185">Reference proteome</keyword>
<dbReference type="AlphaFoldDB" id="A0A4U6X918"/>